<evidence type="ECO:0000256" key="5">
    <source>
        <dbReference type="ARBA" id="ARBA00023136"/>
    </source>
</evidence>
<evidence type="ECO:0000256" key="2">
    <source>
        <dbReference type="ARBA" id="ARBA00022475"/>
    </source>
</evidence>
<evidence type="ECO:0000256" key="4">
    <source>
        <dbReference type="ARBA" id="ARBA00022989"/>
    </source>
</evidence>
<evidence type="ECO:0000256" key="3">
    <source>
        <dbReference type="ARBA" id="ARBA00022692"/>
    </source>
</evidence>
<name>A0ABQ3WUZ9_9ACTN</name>
<keyword evidence="3 6" id="KW-0812">Transmembrane</keyword>
<keyword evidence="4 6" id="KW-1133">Transmembrane helix</keyword>
<dbReference type="PANTHER" id="PTHR23513">
    <property type="entry name" value="INTEGRAL MEMBRANE EFFLUX PROTEIN-RELATED"/>
    <property type="match status" value="1"/>
</dbReference>
<reference evidence="7" key="1">
    <citation type="submission" date="2021-01" db="EMBL/GenBank/DDBJ databases">
        <title>Whole genome shotgun sequence of Actinoplanes capillaceus NBRC 16408.</title>
        <authorList>
            <person name="Komaki H."/>
            <person name="Tamura T."/>
        </authorList>
    </citation>
    <scope>NUCLEOTIDE SEQUENCE [LARGE SCALE GENOMIC DNA]</scope>
    <source>
        <strain evidence="7">NBRC 16408</strain>
    </source>
</reference>
<proteinExistence type="predicted"/>
<gene>
    <name evidence="7" type="ORF">Aca07nite_72840</name>
</gene>
<keyword evidence="2" id="KW-1003">Cell membrane</keyword>
<feature type="transmembrane region" description="Helical" evidence="6">
    <location>
        <begin position="66"/>
        <end position="85"/>
    </location>
</feature>
<evidence type="ECO:0000256" key="6">
    <source>
        <dbReference type="SAM" id="Phobius"/>
    </source>
</evidence>
<dbReference type="EMBL" id="BOMF01000138">
    <property type="protein sequence ID" value="GID50009.1"/>
    <property type="molecule type" value="Genomic_DNA"/>
</dbReference>
<feature type="transmembrane region" description="Helical" evidence="6">
    <location>
        <begin position="39"/>
        <end position="59"/>
    </location>
</feature>
<dbReference type="InterPro" id="IPR036259">
    <property type="entry name" value="MFS_trans_sf"/>
</dbReference>
<dbReference type="SUPFAM" id="SSF103473">
    <property type="entry name" value="MFS general substrate transporter"/>
    <property type="match status" value="1"/>
</dbReference>
<comment type="caution">
    <text evidence="7">The sequence shown here is derived from an EMBL/GenBank/DDBJ whole genome shotgun (WGS) entry which is preliminary data.</text>
</comment>
<protein>
    <submittedName>
        <fullName evidence="7">Uncharacterized protein</fullName>
    </submittedName>
</protein>
<comment type="subcellular location">
    <subcellularLocation>
        <location evidence="1">Cell membrane</location>
        <topology evidence="1">Multi-pass membrane protein</topology>
    </subcellularLocation>
</comment>
<sequence length="153" mass="16433">MVVPPNQLATAFATNEARSRGVTLAGPPLGGFLFTVDRALPFLVDGISYLLAAVSILFLRRDLRPYWIWAALLPLFMLTSNPWQIGTIGALTAVVGPIWNVMILTYAGVTVPNELLGRVMSAAMLPPAGPPCHGRKPLLKTTFKGVRKIGPSP</sequence>
<evidence type="ECO:0000313" key="7">
    <source>
        <dbReference type="EMBL" id="GID50009.1"/>
    </source>
</evidence>
<keyword evidence="5 6" id="KW-0472">Membrane</keyword>
<dbReference type="PANTHER" id="PTHR23513:SF6">
    <property type="entry name" value="MAJOR FACILITATOR SUPERFAMILY ASSOCIATED DOMAIN-CONTAINING PROTEIN"/>
    <property type="match status" value="1"/>
</dbReference>
<accession>A0ABQ3WUZ9</accession>
<feature type="transmembrane region" description="Helical" evidence="6">
    <location>
        <begin position="91"/>
        <end position="111"/>
    </location>
</feature>
<organism evidence="7">
    <name type="scientific">Actinoplanes campanulatus</name>
    <dbReference type="NCBI Taxonomy" id="113559"/>
    <lineage>
        <taxon>Bacteria</taxon>
        <taxon>Bacillati</taxon>
        <taxon>Actinomycetota</taxon>
        <taxon>Actinomycetes</taxon>
        <taxon>Micromonosporales</taxon>
        <taxon>Micromonosporaceae</taxon>
        <taxon>Actinoplanes</taxon>
    </lineage>
</organism>
<evidence type="ECO:0000256" key="1">
    <source>
        <dbReference type="ARBA" id="ARBA00004651"/>
    </source>
</evidence>